<protein>
    <submittedName>
        <fullName evidence="2">Uncharacterized protein</fullName>
    </submittedName>
</protein>
<feature type="non-terminal residue" evidence="2">
    <location>
        <position position="1"/>
    </location>
</feature>
<proteinExistence type="predicted"/>
<keyword evidence="3" id="KW-1185">Reference proteome</keyword>
<sequence length="135" mass="15616">QQHTRVRQESGSLLWHSTGGLRLSENRQSGEEGRRRIRARERQRALCHTGENKAKKIENQEKRTLTGEKRSGVLWRRGEKGRRFMTMSDKYGAMHHASNMGRTKTLSHETAVRVRCCAPLVTTFRLTIAMTDRRA</sequence>
<feature type="region of interest" description="Disordered" evidence="1">
    <location>
        <begin position="1"/>
        <end position="39"/>
    </location>
</feature>
<accession>A0ABU7AHV1</accession>
<dbReference type="Proteomes" id="UP001345963">
    <property type="component" value="Unassembled WGS sequence"/>
</dbReference>
<comment type="caution">
    <text evidence="2">The sequence shown here is derived from an EMBL/GenBank/DDBJ whole genome shotgun (WGS) entry which is preliminary data.</text>
</comment>
<evidence type="ECO:0000313" key="2">
    <source>
        <dbReference type="EMBL" id="MED6237223.1"/>
    </source>
</evidence>
<reference evidence="2 3" key="1">
    <citation type="submission" date="2021-07" db="EMBL/GenBank/DDBJ databases">
        <authorList>
            <person name="Palmer J.M."/>
        </authorList>
    </citation>
    <scope>NUCLEOTIDE SEQUENCE [LARGE SCALE GENOMIC DNA]</scope>
    <source>
        <strain evidence="2 3">AT_MEX2019</strain>
        <tissue evidence="2">Muscle</tissue>
    </source>
</reference>
<gene>
    <name evidence="2" type="ORF">ATANTOWER_020994</name>
</gene>
<name>A0ABU7AHV1_9TELE</name>
<dbReference type="EMBL" id="JAHUTI010014315">
    <property type="protein sequence ID" value="MED6237223.1"/>
    <property type="molecule type" value="Genomic_DNA"/>
</dbReference>
<evidence type="ECO:0000313" key="3">
    <source>
        <dbReference type="Proteomes" id="UP001345963"/>
    </source>
</evidence>
<evidence type="ECO:0000256" key="1">
    <source>
        <dbReference type="SAM" id="MobiDB-lite"/>
    </source>
</evidence>
<feature type="compositionally biased region" description="Basic and acidic residues" evidence="1">
    <location>
        <begin position="24"/>
        <end position="39"/>
    </location>
</feature>
<organism evidence="2 3">
    <name type="scientific">Ataeniobius toweri</name>
    <dbReference type="NCBI Taxonomy" id="208326"/>
    <lineage>
        <taxon>Eukaryota</taxon>
        <taxon>Metazoa</taxon>
        <taxon>Chordata</taxon>
        <taxon>Craniata</taxon>
        <taxon>Vertebrata</taxon>
        <taxon>Euteleostomi</taxon>
        <taxon>Actinopterygii</taxon>
        <taxon>Neopterygii</taxon>
        <taxon>Teleostei</taxon>
        <taxon>Neoteleostei</taxon>
        <taxon>Acanthomorphata</taxon>
        <taxon>Ovalentaria</taxon>
        <taxon>Atherinomorphae</taxon>
        <taxon>Cyprinodontiformes</taxon>
        <taxon>Goodeidae</taxon>
        <taxon>Ataeniobius</taxon>
    </lineage>
</organism>